<protein>
    <recommendedName>
        <fullName evidence="2">DUF6697 domain-containing protein</fullName>
    </recommendedName>
</protein>
<proteinExistence type="predicted"/>
<dbReference type="Pfam" id="PF20411">
    <property type="entry name" value="DUF6697"/>
    <property type="match status" value="1"/>
</dbReference>
<dbReference type="InterPro" id="IPR046520">
    <property type="entry name" value="DUF6697"/>
</dbReference>
<name>A0A5C3LP80_9AGAR</name>
<dbReference type="OrthoDB" id="3265858at2759"/>
<gene>
    <name evidence="3" type="ORF">BDQ12DRAFT_378449</name>
</gene>
<feature type="region of interest" description="Disordered" evidence="1">
    <location>
        <begin position="54"/>
        <end position="158"/>
    </location>
</feature>
<feature type="compositionally biased region" description="Basic residues" evidence="1">
    <location>
        <begin position="119"/>
        <end position="128"/>
    </location>
</feature>
<feature type="compositionally biased region" description="Low complexity" evidence="1">
    <location>
        <begin position="134"/>
        <end position="149"/>
    </location>
</feature>
<evidence type="ECO:0000313" key="3">
    <source>
        <dbReference type="EMBL" id="TFK34128.1"/>
    </source>
</evidence>
<organism evidence="3 4">
    <name type="scientific">Crucibulum laeve</name>
    <dbReference type="NCBI Taxonomy" id="68775"/>
    <lineage>
        <taxon>Eukaryota</taxon>
        <taxon>Fungi</taxon>
        <taxon>Dikarya</taxon>
        <taxon>Basidiomycota</taxon>
        <taxon>Agaricomycotina</taxon>
        <taxon>Agaricomycetes</taxon>
        <taxon>Agaricomycetidae</taxon>
        <taxon>Agaricales</taxon>
        <taxon>Agaricineae</taxon>
        <taxon>Nidulariaceae</taxon>
        <taxon>Crucibulum</taxon>
    </lineage>
</organism>
<feature type="compositionally biased region" description="Polar residues" evidence="1">
    <location>
        <begin position="67"/>
        <end position="86"/>
    </location>
</feature>
<reference evidence="3 4" key="1">
    <citation type="journal article" date="2019" name="Nat. Ecol. Evol.">
        <title>Megaphylogeny resolves global patterns of mushroom evolution.</title>
        <authorList>
            <person name="Varga T."/>
            <person name="Krizsan K."/>
            <person name="Foldi C."/>
            <person name="Dima B."/>
            <person name="Sanchez-Garcia M."/>
            <person name="Sanchez-Ramirez S."/>
            <person name="Szollosi G.J."/>
            <person name="Szarkandi J.G."/>
            <person name="Papp V."/>
            <person name="Albert L."/>
            <person name="Andreopoulos W."/>
            <person name="Angelini C."/>
            <person name="Antonin V."/>
            <person name="Barry K.W."/>
            <person name="Bougher N.L."/>
            <person name="Buchanan P."/>
            <person name="Buyck B."/>
            <person name="Bense V."/>
            <person name="Catcheside P."/>
            <person name="Chovatia M."/>
            <person name="Cooper J."/>
            <person name="Damon W."/>
            <person name="Desjardin D."/>
            <person name="Finy P."/>
            <person name="Geml J."/>
            <person name="Haridas S."/>
            <person name="Hughes K."/>
            <person name="Justo A."/>
            <person name="Karasinski D."/>
            <person name="Kautmanova I."/>
            <person name="Kiss B."/>
            <person name="Kocsube S."/>
            <person name="Kotiranta H."/>
            <person name="LaButti K.M."/>
            <person name="Lechner B.E."/>
            <person name="Liimatainen K."/>
            <person name="Lipzen A."/>
            <person name="Lukacs Z."/>
            <person name="Mihaltcheva S."/>
            <person name="Morgado L.N."/>
            <person name="Niskanen T."/>
            <person name="Noordeloos M.E."/>
            <person name="Ohm R.A."/>
            <person name="Ortiz-Santana B."/>
            <person name="Ovrebo C."/>
            <person name="Racz N."/>
            <person name="Riley R."/>
            <person name="Savchenko A."/>
            <person name="Shiryaev A."/>
            <person name="Soop K."/>
            <person name="Spirin V."/>
            <person name="Szebenyi C."/>
            <person name="Tomsovsky M."/>
            <person name="Tulloss R.E."/>
            <person name="Uehling J."/>
            <person name="Grigoriev I.V."/>
            <person name="Vagvolgyi C."/>
            <person name="Papp T."/>
            <person name="Martin F.M."/>
            <person name="Miettinen O."/>
            <person name="Hibbett D.S."/>
            <person name="Nagy L.G."/>
        </authorList>
    </citation>
    <scope>NUCLEOTIDE SEQUENCE [LARGE SCALE GENOMIC DNA]</scope>
    <source>
        <strain evidence="3 4">CBS 166.37</strain>
    </source>
</reference>
<evidence type="ECO:0000313" key="4">
    <source>
        <dbReference type="Proteomes" id="UP000308652"/>
    </source>
</evidence>
<dbReference type="EMBL" id="ML213636">
    <property type="protein sequence ID" value="TFK34128.1"/>
    <property type="molecule type" value="Genomic_DNA"/>
</dbReference>
<feature type="domain" description="DUF6697" evidence="2">
    <location>
        <begin position="205"/>
        <end position="418"/>
    </location>
</feature>
<evidence type="ECO:0000256" key="1">
    <source>
        <dbReference type="SAM" id="MobiDB-lite"/>
    </source>
</evidence>
<evidence type="ECO:0000259" key="2">
    <source>
        <dbReference type="Pfam" id="PF20411"/>
    </source>
</evidence>
<feature type="compositionally biased region" description="Low complexity" evidence="1">
    <location>
        <begin position="96"/>
        <end position="115"/>
    </location>
</feature>
<accession>A0A5C3LP80</accession>
<sequence length="429" mass="47156">MCDLQCAVSGSALSTRSATRKSGLSDIEVVEHRANIMLAFSAPDISRALPHAEYSTRMGKRRRLNGDTGSEAQESSPKMVSAPSPTSHRHAETPHSVADSPPSNPAASSSLTSPSMFCRSKRFTRKHPTSPVALRSTSSSESSDTLTLSPNVKQMSAGTSLEKPIAKVETKRQKRQLSIPDATIASYLGPATPLTISPPASTLYVPRKFLRLAYGGSDQHLVQFMHSSKLPSNMSLVPAARGSGKVRRFVFPMHTLNPNMPMKPGEPGLLFALRHDTLDGIWGLWCRHRGGKITKWCYLGEYKSELVGKLEKGVFEVQPDSVKQEWAELIINSKKCEPYVAMRARVALRKDGLLPVDDELKAEALVQKQMCAIKGGKGKTISVTVKELISALERGDEGIDIIRMECVDYDQSLARDVEKRCRPRHRLIV</sequence>
<dbReference type="Proteomes" id="UP000308652">
    <property type="component" value="Unassembled WGS sequence"/>
</dbReference>
<keyword evidence="4" id="KW-1185">Reference proteome</keyword>
<dbReference type="STRING" id="68775.A0A5C3LP80"/>
<dbReference type="AlphaFoldDB" id="A0A5C3LP80"/>